<dbReference type="InterPro" id="IPR036257">
    <property type="entry name" value="Cyt_c_oxidase_su2_TM_sf"/>
</dbReference>
<keyword evidence="13 16" id="KW-0186">Copper</keyword>
<evidence type="ECO:0000256" key="10">
    <source>
        <dbReference type="ARBA" id="ARBA00022967"/>
    </source>
</evidence>
<gene>
    <name evidence="20" type="primary">COX2</name>
</gene>
<dbReference type="InterPro" id="IPR014222">
    <property type="entry name" value="Cyt_c_oxidase_su2"/>
</dbReference>
<evidence type="ECO:0000256" key="13">
    <source>
        <dbReference type="ARBA" id="ARBA00023008"/>
    </source>
</evidence>
<dbReference type="Gene3D" id="1.10.287.90">
    <property type="match status" value="1"/>
</dbReference>
<evidence type="ECO:0000256" key="3">
    <source>
        <dbReference type="ARBA" id="ARBA00015946"/>
    </source>
</evidence>
<proteinExistence type="inferred from homology"/>
<accession>A0A343KJQ5</accession>
<dbReference type="CDD" id="cd13912">
    <property type="entry name" value="CcO_II_C"/>
    <property type="match status" value="1"/>
</dbReference>
<keyword evidence="10" id="KW-1278">Translocase</keyword>
<comment type="cofactor">
    <cofactor evidence="16">
        <name>Cu cation</name>
        <dbReference type="ChEBI" id="CHEBI:23378"/>
    </cofactor>
    <text evidence="16">Binds a copper A center.</text>
</comment>
<dbReference type="GeneID" id="34828605"/>
<dbReference type="NCBIfam" id="TIGR02866">
    <property type="entry name" value="CoxB"/>
    <property type="match status" value="1"/>
</dbReference>
<dbReference type="InterPro" id="IPR011759">
    <property type="entry name" value="Cyt_c_oxidase_su2_TM_dom"/>
</dbReference>
<dbReference type="InterPro" id="IPR034210">
    <property type="entry name" value="CcO_II_C"/>
</dbReference>
<evidence type="ECO:0000256" key="17">
    <source>
        <dbReference type="SAM" id="Phobius"/>
    </source>
</evidence>
<dbReference type="Pfam" id="PF02790">
    <property type="entry name" value="COX2_TM"/>
    <property type="match status" value="1"/>
</dbReference>
<evidence type="ECO:0000256" key="9">
    <source>
        <dbReference type="ARBA" id="ARBA00022842"/>
    </source>
</evidence>
<evidence type="ECO:0000259" key="19">
    <source>
        <dbReference type="PROSITE" id="PS50999"/>
    </source>
</evidence>
<dbReference type="PROSITE" id="PS00078">
    <property type="entry name" value="COX2"/>
    <property type="match status" value="1"/>
</dbReference>
<dbReference type="PROSITE" id="PS50999">
    <property type="entry name" value="COX2_TM"/>
    <property type="match status" value="1"/>
</dbReference>
<dbReference type="GO" id="GO:0004129">
    <property type="term" value="F:cytochrome-c oxidase activity"/>
    <property type="evidence" value="ECO:0007669"/>
    <property type="project" value="UniProtKB-EC"/>
</dbReference>
<evidence type="ECO:0000256" key="7">
    <source>
        <dbReference type="ARBA" id="ARBA00022723"/>
    </source>
</evidence>
<evidence type="ECO:0000313" key="20">
    <source>
        <dbReference type="EMBL" id="ATG87479.1"/>
    </source>
</evidence>
<dbReference type="AlphaFoldDB" id="A0A343KJQ5"/>
<comment type="catalytic activity">
    <reaction evidence="15">
        <text>4 Fe(II)-[cytochrome c] + O2 + 8 H(+)(in) = 4 Fe(III)-[cytochrome c] + 2 H2O + 4 H(+)(out)</text>
        <dbReference type="Rhea" id="RHEA:11436"/>
        <dbReference type="Rhea" id="RHEA-COMP:10350"/>
        <dbReference type="Rhea" id="RHEA-COMP:14399"/>
        <dbReference type="ChEBI" id="CHEBI:15377"/>
        <dbReference type="ChEBI" id="CHEBI:15378"/>
        <dbReference type="ChEBI" id="CHEBI:15379"/>
        <dbReference type="ChEBI" id="CHEBI:29033"/>
        <dbReference type="ChEBI" id="CHEBI:29034"/>
        <dbReference type="EC" id="7.1.1.9"/>
    </reaction>
    <physiologicalReaction direction="left-to-right" evidence="15">
        <dbReference type="Rhea" id="RHEA:11437"/>
    </physiologicalReaction>
</comment>
<evidence type="ECO:0000256" key="11">
    <source>
        <dbReference type="ARBA" id="ARBA00022982"/>
    </source>
</evidence>
<evidence type="ECO:0000256" key="12">
    <source>
        <dbReference type="ARBA" id="ARBA00022989"/>
    </source>
</evidence>
<evidence type="ECO:0000256" key="2">
    <source>
        <dbReference type="ARBA" id="ARBA00007866"/>
    </source>
</evidence>
<comment type="subcellular location">
    <subcellularLocation>
        <location evidence="1 16">Mitochondrion inner membrane</location>
        <topology evidence="1 16">Multi-pass membrane protein</topology>
    </subcellularLocation>
</comment>
<feature type="transmembrane region" description="Helical" evidence="17">
    <location>
        <begin position="67"/>
        <end position="87"/>
    </location>
</feature>
<dbReference type="InterPro" id="IPR045187">
    <property type="entry name" value="CcO_II"/>
</dbReference>
<evidence type="ECO:0000256" key="1">
    <source>
        <dbReference type="ARBA" id="ARBA00004448"/>
    </source>
</evidence>
<keyword evidence="5 16" id="KW-0679">Respiratory chain</keyword>
<dbReference type="GO" id="GO:0016491">
    <property type="term" value="F:oxidoreductase activity"/>
    <property type="evidence" value="ECO:0007669"/>
    <property type="project" value="InterPro"/>
</dbReference>
<keyword evidence="16 20" id="KW-0496">Mitochondrion</keyword>
<evidence type="ECO:0000256" key="5">
    <source>
        <dbReference type="ARBA" id="ARBA00022660"/>
    </source>
</evidence>
<evidence type="ECO:0000256" key="14">
    <source>
        <dbReference type="ARBA" id="ARBA00023136"/>
    </source>
</evidence>
<dbReference type="GO" id="GO:0042773">
    <property type="term" value="P:ATP synthesis coupled electron transport"/>
    <property type="evidence" value="ECO:0007669"/>
    <property type="project" value="TreeGrafter"/>
</dbReference>
<dbReference type="RefSeq" id="YP_009440564.1">
    <property type="nucleotide sequence ID" value="NC_036150.1"/>
</dbReference>
<dbReference type="PROSITE" id="PS50857">
    <property type="entry name" value="COX2_CUA"/>
    <property type="match status" value="1"/>
</dbReference>
<keyword evidence="7 16" id="KW-0479">Metal-binding</keyword>
<reference evidence="20" key="1">
    <citation type="submission" date="2017-06" db="EMBL/GenBank/DDBJ databases">
        <title>The complete mitochondrial genome of a segmented worm Erpobdella japonica (Annelida:Hirudinea:Erpobdella).</title>
        <authorList>
            <person name="Guan D."/>
        </authorList>
    </citation>
    <scope>NUCLEOTIDE SEQUENCE</scope>
</reference>
<keyword evidence="9" id="KW-0460">Magnesium</keyword>
<keyword evidence="8 16" id="KW-0999">Mitochondrion inner membrane</keyword>
<evidence type="ECO:0000256" key="8">
    <source>
        <dbReference type="ARBA" id="ARBA00022792"/>
    </source>
</evidence>
<keyword evidence="6 16" id="KW-0812">Transmembrane</keyword>
<keyword evidence="4 16" id="KW-0813">Transport</keyword>
<comment type="function">
    <text evidence="16">Component of the cytochrome c oxidase, the last enzyme in the mitochondrial electron transport chain which drives oxidative phosphorylation. The respiratory chain contains 3 multisubunit complexes succinate dehydrogenase (complex II, CII), ubiquinol-cytochrome c oxidoreductase (cytochrome b-c1 complex, complex III, CIII) and cytochrome c oxidase (complex IV, CIV), that cooperate to transfer electrons derived from NADH and succinate to molecular oxygen, creating an electrochemical gradient over the inner membrane that drives transmembrane transport and the ATP synthase. Cytochrome c oxidase is the component of the respiratory chain that catalyzes the reduction of oxygen to water. Electrons originating from reduced cytochrome c in the intermembrane space (IMS) are transferred via the dinuclear copper A center (CU(A)) of subunit 2 and heme A of subunit 1 to the active site in subunit 1, a binuclear center (BNC) formed by heme A3 and copper B (CU(B)). The BNC reduces molecular oxygen to 2 water molecules using 4 electrons from cytochrome c in the IMS and 4 protons from the mitochondrial matrix.</text>
</comment>
<geneLocation type="mitochondrion" evidence="20"/>
<evidence type="ECO:0000256" key="16">
    <source>
        <dbReference type="RuleBase" id="RU000457"/>
    </source>
</evidence>
<dbReference type="PRINTS" id="PR01166">
    <property type="entry name" value="CYCOXIDASEII"/>
</dbReference>
<keyword evidence="12 17" id="KW-1133">Transmembrane helix</keyword>
<name>A0A343KJQ5_9ANNE</name>
<dbReference type="PANTHER" id="PTHR22888">
    <property type="entry name" value="CYTOCHROME C OXIDASE, SUBUNIT II"/>
    <property type="match status" value="1"/>
</dbReference>
<dbReference type="PANTHER" id="PTHR22888:SF9">
    <property type="entry name" value="CYTOCHROME C OXIDASE SUBUNIT 2"/>
    <property type="match status" value="1"/>
</dbReference>
<feature type="domain" description="Cytochrome oxidase subunit II copper A binding" evidence="18">
    <location>
        <begin position="92"/>
        <end position="225"/>
    </location>
</feature>
<evidence type="ECO:0000256" key="15">
    <source>
        <dbReference type="ARBA" id="ARBA00049512"/>
    </source>
</evidence>
<dbReference type="CTD" id="4513"/>
<evidence type="ECO:0000256" key="4">
    <source>
        <dbReference type="ARBA" id="ARBA00022448"/>
    </source>
</evidence>
<evidence type="ECO:0000256" key="6">
    <source>
        <dbReference type="ARBA" id="ARBA00022692"/>
    </source>
</evidence>
<comment type="similarity">
    <text evidence="2 16">Belongs to the cytochrome c oxidase subunit 2 family.</text>
</comment>
<dbReference type="InterPro" id="IPR008972">
    <property type="entry name" value="Cupredoxin"/>
</dbReference>
<dbReference type="InterPro" id="IPR001505">
    <property type="entry name" value="Copper_CuA"/>
</dbReference>
<protein>
    <recommendedName>
        <fullName evidence="3 16">Cytochrome c oxidase subunit 2</fullName>
    </recommendedName>
</protein>
<dbReference type="Pfam" id="PF00116">
    <property type="entry name" value="COX2"/>
    <property type="match status" value="1"/>
</dbReference>
<sequence length="226" mass="26134">MMHWSQTCMQDPVTSVMTDLINFHDFMLMVMTLVLTIIGYALFVMCLSKFSNRYIFEAQEIETFWTIAPAFILITIALPSIQLLYAMDEMFNPAMTIKAIGHQWYWSYEYGDFNNISFDSYMIPTEQLNVGDYRLLEVDNRLVIPMNMEVRMIISAADVIHSWAVPSLGVKMDAIPGRLNQLSFYIKNSGVYYGQCSEICGVNHSFMPISLEVISTEDFIKWMNQQ</sequence>
<dbReference type="FunFam" id="2.60.40.420:FF:000001">
    <property type="entry name" value="Cytochrome c oxidase subunit 2"/>
    <property type="match status" value="1"/>
</dbReference>
<dbReference type="GO" id="GO:0005743">
    <property type="term" value="C:mitochondrial inner membrane"/>
    <property type="evidence" value="ECO:0007669"/>
    <property type="project" value="UniProtKB-SubCell"/>
</dbReference>
<dbReference type="GO" id="GO:0005507">
    <property type="term" value="F:copper ion binding"/>
    <property type="evidence" value="ECO:0007669"/>
    <property type="project" value="InterPro"/>
</dbReference>
<feature type="transmembrane region" description="Helical" evidence="17">
    <location>
        <begin position="26"/>
        <end position="47"/>
    </location>
</feature>
<dbReference type="SUPFAM" id="SSF81464">
    <property type="entry name" value="Cytochrome c oxidase subunit II-like, transmembrane region"/>
    <property type="match status" value="1"/>
</dbReference>
<evidence type="ECO:0000259" key="18">
    <source>
        <dbReference type="PROSITE" id="PS50857"/>
    </source>
</evidence>
<organism evidence="20">
    <name type="scientific">Erpobdella japonica</name>
    <dbReference type="NCBI Taxonomy" id="184739"/>
    <lineage>
        <taxon>Eukaryota</taxon>
        <taxon>Metazoa</taxon>
        <taxon>Spiralia</taxon>
        <taxon>Lophotrochozoa</taxon>
        <taxon>Annelida</taxon>
        <taxon>Clitellata</taxon>
        <taxon>Hirudinea</taxon>
        <taxon>Hirudinida</taxon>
        <taxon>Erpobdelliformes</taxon>
        <taxon>Erpobdellidae</taxon>
        <taxon>Erpobdella</taxon>
    </lineage>
</organism>
<dbReference type="InterPro" id="IPR002429">
    <property type="entry name" value="CcO_II-like_C"/>
</dbReference>
<dbReference type="EMBL" id="MF358688">
    <property type="protein sequence ID" value="ATG87479.1"/>
    <property type="molecule type" value="Genomic_DNA"/>
</dbReference>
<dbReference type="Gene3D" id="2.60.40.420">
    <property type="entry name" value="Cupredoxins - blue copper proteins"/>
    <property type="match status" value="1"/>
</dbReference>
<keyword evidence="14 16" id="KW-0472">Membrane</keyword>
<dbReference type="SUPFAM" id="SSF49503">
    <property type="entry name" value="Cupredoxins"/>
    <property type="match status" value="1"/>
</dbReference>
<feature type="domain" description="Cytochrome oxidase subunit II transmembrane region profile" evidence="19">
    <location>
        <begin position="1"/>
        <end position="91"/>
    </location>
</feature>
<keyword evidence="11 16" id="KW-0249">Electron transport</keyword>